<protein>
    <submittedName>
        <fullName evidence="1">Uncharacterized protein</fullName>
    </submittedName>
</protein>
<dbReference type="Proteomes" id="UP000014151">
    <property type="component" value="Unassembled WGS sequence"/>
</dbReference>
<reference evidence="1 2" key="1">
    <citation type="submission" date="2013-04" db="EMBL/GenBank/DDBJ databases">
        <title>The Genome Sequence of Bacteroides vulgatus dnLKV7.</title>
        <authorList>
            <consortium name="The Broad Institute Genomics Platform"/>
            <consortium name="The Broad Institute Genome Sequencing Center for Infectious Disease"/>
            <person name="Earl A."/>
            <person name="Xavier R."/>
            <person name="Kuhn K."/>
            <person name="Stappenbeck T."/>
            <person name="Walker B."/>
            <person name="Young S."/>
            <person name="Zeng Q."/>
            <person name="Gargeya S."/>
            <person name="Fitzgerald M."/>
            <person name="Haas B."/>
            <person name="Abouelleil A."/>
            <person name="Allen A.W."/>
            <person name="Alvarado L."/>
            <person name="Arachchi H.M."/>
            <person name="Berlin A.M."/>
            <person name="Chapman S.B."/>
            <person name="Gainer-Dewar J."/>
            <person name="Goldberg J."/>
            <person name="Griggs A."/>
            <person name="Gujja S."/>
            <person name="Hansen M."/>
            <person name="Howarth C."/>
            <person name="Imamovic A."/>
            <person name="Ireland A."/>
            <person name="Larimer J."/>
            <person name="McCowan C."/>
            <person name="Murphy C."/>
            <person name="Pearson M."/>
            <person name="Poon T.W."/>
            <person name="Priest M."/>
            <person name="Roberts A."/>
            <person name="Saif S."/>
            <person name="Shea T."/>
            <person name="Sisk P."/>
            <person name="Sykes S."/>
            <person name="Wortman J."/>
            <person name="Nusbaum C."/>
            <person name="Birren B."/>
        </authorList>
    </citation>
    <scope>NUCLEOTIDE SEQUENCE [LARGE SCALE GENOMIC DNA]</scope>
    <source>
        <strain evidence="2">dnLKV7</strain>
    </source>
</reference>
<gene>
    <name evidence="1" type="ORF">C800_01336</name>
</gene>
<sequence length="34" mass="4032">MKVHSVNKVLYPLKFIQKTDIKKGVHSERPYSIF</sequence>
<dbReference type="EMBL" id="ASSN01000009">
    <property type="protein sequence ID" value="EOS04338.1"/>
    <property type="molecule type" value="Genomic_DNA"/>
</dbReference>
<evidence type="ECO:0000313" key="1">
    <source>
        <dbReference type="EMBL" id="EOS04338.1"/>
    </source>
</evidence>
<comment type="caution">
    <text evidence="1">The sequence shown here is derived from an EMBL/GenBank/DDBJ whole genome shotgun (WGS) entry which is preliminary data.</text>
</comment>
<name>R9HJW1_PHOVU</name>
<accession>R9HJW1</accession>
<dbReference type="AlphaFoldDB" id="R9HJW1"/>
<proteinExistence type="predicted"/>
<dbReference type="HOGENOM" id="CLU_3372255_0_0_10"/>
<organism evidence="1 2">
    <name type="scientific">Phocaeicola vulgatus dnLKV7</name>
    <dbReference type="NCBI Taxonomy" id="1235786"/>
    <lineage>
        <taxon>Bacteria</taxon>
        <taxon>Pseudomonadati</taxon>
        <taxon>Bacteroidota</taxon>
        <taxon>Bacteroidia</taxon>
        <taxon>Bacteroidales</taxon>
        <taxon>Bacteroidaceae</taxon>
        <taxon>Phocaeicola</taxon>
    </lineage>
</organism>
<evidence type="ECO:0000313" key="2">
    <source>
        <dbReference type="Proteomes" id="UP000014151"/>
    </source>
</evidence>